<gene>
    <name evidence="1" type="ORF">GLOIN_2v1779564</name>
</gene>
<dbReference type="Proteomes" id="UP000018888">
    <property type="component" value="Unassembled WGS sequence"/>
</dbReference>
<sequence length="144" mass="16906">MSNKYTDIINLMQDKAEYDPICIDDLIPHNVFQAAYLEEMELPFNMTLYRYYSGNYIAHKSLPKYSTRQMRKNVINKYSLYTRLSPAILCTLYQDLTGNAISNSNLISQEVQERIKLMYETQDPNIVFDLRKNGGFKGTKFDEF</sequence>
<dbReference type="VEuPathDB" id="FungiDB:RhiirFUN_008965"/>
<reference evidence="1 2" key="1">
    <citation type="journal article" date="2013" name="Proc. Natl. Acad. Sci. U.S.A.">
        <title>Genome of an arbuscular mycorrhizal fungus provides insight into the oldest plant symbiosis.</title>
        <authorList>
            <person name="Tisserant E."/>
            <person name="Malbreil M."/>
            <person name="Kuo A."/>
            <person name="Kohler A."/>
            <person name="Symeonidi A."/>
            <person name="Balestrini R."/>
            <person name="Charron P."/>
            <person name="Duensing N."/>
            <person name="Frei Dit Frey N."/>
            <person name="Gianinazzi-Pearson V."/>
            <person name="Gilbert L.B."/>
            <person name="Handa Y."/>
            <person name="Herr J.R."/>
            <person name="Hijri M."/>
            <person name="Koul R."/>
            <person name="Kawaguchi M."/>
            <person name="Krajinski F."/>
            <person name="Lammers P.J."/>
            <person name="Masclaux F.G."/>
            <person name="Murat C."/>
            <person name="Morin E."/>
            <person name="Ndikumana S."/>
            <person name="Pagni M."/>
            <person name="Petitpierre D."/>
            <person name="Requena N."/>
            <person name="Rosikiewicz P."/>
            <person name="Riley R."/>
            <person name="Saito K."/>
            <person name="San Clemente H."/>
            <person name="Shapiro H."/>
            <person name="van Tuinen D."/>
            <person name="Becard G."/>
            <person name="Bonfante P."/>
            <person name="Paszkowski U."/>
            <person name="Shachar-Hill Y.Y."/>
            <person name="Tuskan G.A."/>
            <person name="Young P.W."/>
            <person name="Sanders I.R."/>
            <person name="Henrissat B."/>
            <person name="Rensing S.A."/>
            <person name="Grigoriev I.V."/>
            <person name="Corradi N."/>
            <person name="Roux C."/>
            <person name="Martin F."/>
        </authorList>
    </citation>
    <scope>NUCLEOTIDE SEQUENCE [LARGE SCALE GENOMIC DNA]</scope>
    <source>
        <strain evidence="1 2">DAOM 197198</strain>
    </source>
</reference>
<comment type="caution">
    <text evidence="1">The sequence shown here is derived from an EMBL/GenBank/DDBJ whole genome shotgun (WGS) entry which is preliminary data.</text>
</comment>
<name>A0A2P4PPM5_RHIID</name>
<organism evidence="1 2">
    <name type="scientific">Rhizophagus irregularis (strain DAOM 181602 / DAOM 197198 / MUCL 43194)</name>
    <name type="common">Arbuscular mycorrhizal fungus</name>
    <name type="synonym">Glomus intraradices</name>
    <dbReference type="NCBI Taxonomy" id="747089"/>
    <lineage>
        <taxon>Eukaryota</taxon>
        <taxon>Fungi</taxon>
        <taxon>Fungi incertae sedis</taxon>
        <taxon>Mucoromycota</taxon>
        <taxon>Glomeromycotina</taxon>
        <taxon>Glomeromycetes</taxon>
        <taxon>Glomerales</taxon>
        <taxon>Glomeraceae</taxon>
        <taxon>Rhizophagus</taxon>
    </lineage>
</organism>
<reference evidence="1 2" key="2">
    <citation type="journal article" date="2018" name="New Phytol.">
        <title>High intraspecific genome diversity in the model arbuscular mycorrhizal symbiont Rhizophagus irregularis.</title>
        <authorList>
            <person name="Chen E.C.H."/>
            <person name="Morin E."/>
            <person name="Beaudet D."/>
            <person name="Noel J."/>
            <person name="Yildirir G."/>
            <person name="Ndikumana S."/>
            <person name="Charron P."/>
            <person name="St-Onge C."/>
            <person name="Giorgi J."/>
            <person name="Kruger M."/>
            <person name="Marton T."/>
            <person name="Ropars J."/>
            <person name="Grigoriev I.V."/>
            <person name="Hainaut M."/>
            <person name="Henrissat B."/>
            <person name="Roux C."/>
            <person name="Martin F."/>
            <person name="Corradi N."/>
        </authorList>
    </citation>
    <scope>NUCLEOTIDE SEQUENCE [LARGE SCALE GENOMIC DNA]</scope>
    <source>
        <strain evidence="1 2">DAOM 197198</strain>
    </source>
</reference>
<dbReference type="AlphaFoldDB" id="A0A2P4PPM5"/>
<dbReference type="EMBL" id="AUPC02000173">
    <property type="protein sequence ID" value="POG67326.1"/>
    <property type="molecule type" value="Genomic_DNA"/>
</dbReference>
<keyword evidence="2" id="KW-1185">Reference proteome</keyword>
<proteinExistence type="predicted"/>
<accession>A0A2P4PPM5</accession>
<evidence type="ECO:0000313" key="2">
    <source>
        <dbReference type="Proteomes" id="UP000018888"/>
    </source>
</evidence>
<protein>
    <submittedName>
        <fullName evidence="1">Uncharacterized protein</fullName>
    </submittedName>
</protein>
<evidence type="ECO:0000313" key="1">
    <source>
        <dbReference type="EMBL" id="POG67326.1"/>
    </source>
</evidence>